<proteinExistence type="predicted"/>
<protein>
    <submittedName>
        <fullName evidence="1">Uncharacterized protein</fullName>
    </submittedName>
</protein>
<dbReference type="Proteomes" id="UP000494115">
    <property type="component" value="Unassembled WGS sequence"/>
</dbReference>
<keyword evidence="2" id="KW-1185">Reference proteome</keyword>
<sequence>MAAPKAFLSTRRVSSEAASAELTQHATRFLRRVAHDMHLSSRDFDIKATRAMASRGDESWVPSEYDYLMPVTDGDMPCVH</sequence>
<evidence type="ECO:0000313" key="2">
    <source>
        <dbReference type="Proteomes" id="UP000494115"/>
    </source>
</evidence>
<dbReference type="RefSeq" id="WP_175107820.1">
    <property type="nucleotide sequence ID" value="NZ_CADIKM010000050.1"/>
</dbReference>
<name>A0A6S7BKB8_9BURK</name>
<organism evidence="1 2">
    <name type="scientific">Pararobbsia alpina</name>
    <dbReference type="NCBI Taxonomy" id="621374"/>
    <lineage>
        <taxon>Bacteria</taxon>
        <taxon>Pseudomonadati</taxon>
        <taxon>Pseudomonadota</taxon>
        <taxon>Betaproteobacteria</taxon>
        <taxon>Burkholderiales</taxon>
        <taxon>Burkholderiaceae</taxon>
        <taxon>Pararobbsia</taxon>
    </lineage>
</organism>
<evidence type="ECO:0000313" key="1">
    <source>
        <dbReference type="EMBL" id="CAB3802748.1"/>
    </source>
</evidence>
<gene>
    <name evidence="1" type="ORF">LMG28138_05246</name>
</gene>
<dbReference type="AlphaFoldDB" id="A0A6S7BKB8"/>
<accession>A0A6S7BKB8</accession>
<dbReference type="EMBL" id="CADIKM010000050">
    <property type="protein sequence ID" value="CAB3802748.1"/>
    <property type="molecule type" value="Genomic_DNA"/>
</dbReference>
<reference evidence="1 2" key="1">
    <citation type="submission" date="2020-04" db="EMBL/GenBank/DDBJ databases">
        <authorList>
            <person name="De Canck E."/>
        </authorList>
    </citation>
    <scope>NUCLEOTIDE SEQUENCE [LARGE SCALE GENOMIC DNA]</scope>
    <source>
        <strain evidence="1 2">LMG 28138</strain>
    </source>
</reference>